<proteinExistence type="inferred from homology"/>
<name>A0AAD9KIV9_RIDPI</name>
<keyword evidence="6" id="KW-0325">Glycoprotein</keyword>
<dbReference type="AlphaFoldDB" id="A0AAD9KIV9"/>
<accession>A0AAD9KIV9</accession>
<evidence type="ECO:0000256" key="5">
    <source>
        <dbReference type="ARBA" id="ARBA00023136"/>
    </source>
</evidence>
<dbReference type="Proteomes" id="UP001209878">
    <property type="component" value="Unassembled WGS sequence"/>
</dbReference>
<evidence type="ECO:0000256" key="2">
    <source>
        <dbReference type="ARBA" id="ARBA00007168"/>
    </source>
</evidence>
<feature type="transmembrane region" description="Helical" evidence="7">
    <location>
        <begin position="100"/>
        <end position="123"/>
    </location>
</feature>
<dbReference type="InterPro" id="IPR007603">
    <property type="entry name" value="Choline_transptr-like"/>
</dbReference>
<dbReference type="EMBL" id="JAODUO010001009">
    <property type="protein sequence ID" value="KAK2171962.1"/>
    <property type="molecule type" value="Genomic_DNA"/>
</dbReference>
<keyword evidence="5 7" id="KW-0472">Membrane</keyword>
<protein>
    <recommendedName>
        <fullName evidence="7">Choline transporter-like protein</fullName>
    </recommendedName>
</protein>
<dbReference type="PANTHER" id="PTHR12385:SF14">
    <property type="entry name" value="CHOLINE TRANSPORTER-LIKE 2"/>
    <property type="match status" value="1"/>
</dbReference>
<evidence type="ECO:0000256" key="7">
    <source>
        <dbReference type="RuleBase" id="RU368066"/>
    </source>
</evidence>
<feature type="transmembrane region" description="Helical" evidence="7">
    <location>
        <begin position="6"/>
        <end position="24"/>
    </location>
</feature>
<comment type="similarity">
    <text evidence="2 7">Belongs to the CTL (choline transporter-like) family.</text>
</comment>
<gene>
    <name evidence="8" type="ORF">NP493_1012g00065</name>
</gene>
<evidence type="ECO:0000313" key="8">
    <source>
        <dbReference type="EMBL" id="KAK2171962.1"/>
    </source>
</evidence>
<dbReference type="PANTHER" id="PTHR12385">
    <property type="entry name" value="CHOLINE TRANSPORTER-LIKE (SLC FAMILY 44)"/>
    <property type="match status" value="1"/>
</dbReference>
<organism evidence="8 9">
    <name type="scientific">Ridgeia piscesae</name>
    <name type="common">Tubeworm</name>
    <dbReference type="NCBI Taxonomy" id="27915"/>
    <lineage>
        <taxon>Eukaryota</taxon>
        <taxon>Metazoa</taxon>
        <taxon>Spiralia</taxon>
        <taxon>Lophotrochozoa</taxon>
        <taxon>Annelida</taxon>
        <taxon>Polychaeta</taxon>
        <taxon>Sedentaria</taxon>
        <taxon>Canalipalpata</taxon>
        <taxon>Sabellida</taxon>
        <taxon>Siboglinidae</taxon>
        <taxon>Ridgeia</taxon>
    </lineage>
</organism>
<dbReference type="GO" id="GO:0005886">
    <property type="term" value="C:plasma membrane"/>
    <property type="evidence" value="ECO:0007669"/>
    <property type="project" value="UniProtKB-SubCell"/>
</dbReference>
<evidence type="ECO:0000313" key="9">
    <source>
        <dbReference type="Proteomes" id="UP001209878"/>
    </source>
</evidence>
<evidence type="ECO:0000256" key="3">
    <source>
        <dbReference type="ARBA" id="ARBA00022692"/>
    </source>
</evidence>
<feature type="transmembrane region" description="Helical" evidence="7">
    <location>
        <begin position="144"/>
        <end position="169"/>
    </location>
</feature>
<evidence type="ECO:0000256" key="6">
    <source>
        <dbReference type="ARBA" id="ARBA00023180"/>
    </source>
</evidence>
<keyword evidence="4 7" id="KW-1133">Transmembrane helix</keyword>
<reference evidence="8" key="1">
    <citation type="journal article" date="2023" name="Mol. Biol. Evol.">
        <title>Third-Generation Sequencing Reveals the Adaptive Role of the Epigenome in Three Deep-Sea Polychaetes.</title>
        <authorList>
            <person name="Perez M."/>
            <person name="Aroh O."/>
            <person name="Sun Y."/>
            <person name="Lan Y."/>
            <person name="Juniper S.K."/>
            <person name="Young C.R."/>
            <person name="Angers B."/>
            <person name="Qian P.Y."/>
        </authorList>
    </citation>
    <scope>NUCLEOTIDE SEQUENCE</scope>
    <source>
        <strain evidence="8">R07B-5</strain>
    </source>
</reference>
<sequence>MGSIAFGALVIALVQLFQVILQYIQKKLKTHNNPVTFFILKCLRCCFWCLEKFVKFLSKNAYIMLCIFGKNFCMSAKSAFNLLMRNVVSVAVIDRVTDVLLLISKLFVIGLLGLMSFAVFGDASMRLVPSGRLYDFLDKVKPELHFYWVPIVIVVLGTLVITTGFFNVYSMGVDTIFLSFLEDLERHDGSAEKPYYMNSKLRRLMNKKNRR</sequence>
<comment type="subcellular location">
    <subcellularLocation>
        <location evidence="7">Cell membrane</location>
        <topology evidence="7">Multi-pass membrane protein</topology>
    </subcellularLocation>
    <subcellularLocation>
        <location evidence="1">Membrane</location>
        <topology evidence="1">Multi-pass membrane protein</topology>
    </subcellularLocation>
</comment>
<comment type="caution">
    <text evidence="7">Lacks conserved residue(s) required for the propagation of feature annotation.</text>
</comment>
<evidence type="ECO:0000256" key="4">
    <source>
        <dbReference type="ARBA" id="ARBA00022989"/>
    </source>
</evidence>
<dbReference type="GO" id="GO:0022857">
    <property type="term" value="F:transmembrane transporter activity"/>
    <property type="evidence" value="ECO:0007669"/>
    <property type="project" value="UniProtKB-UniRule"/>
</dbReference>
<evidence type="ECO:0000256" key="1">
    <source>
        <dbReference type="ARBA" id="ARBA00004141"/>
    </source>
</evidence>
<comment type="caution">
    <text evidence="8">The sequence shown here is derived from an EMBL/GenBank/DDBJ whole genome shotgun (WGS) entry which is preliminary data.</text>
</comment>
<dbReference type="Pfam" id="PF04515">
    <property type="entry name" value="Choline_transpo"/>
    <property type="match status" value="1"/>
</dbReference>
<keyword evidence="3 7" id="KW-0812">Transmembrane</keyword>
<comment type="function">
    <text evidence="7">Choline transporter.</text>
</comment>
<keyword evidence="9" id="KW-1185">Reference proteome</keyword>